<keyword evidence="3" id="KW-0963">Cytoplasm</keyword>
<dbReference type="SMART" id="SM00755">
    <property type="entry name" value="Grip"/>
    <property type="match status" value="1"/>
</dbReference>
<feature type="compositionally biased region" description="Polar residues" evidence="7">
    <location>
        <begin position="1"/>
        <end position="10"/>
    </location>
</feature>
<evidence type="ECO:0000313" key="9">
    <source>
        <dbReference type="EMBL" id="CAB3248515.1"/>
    </source>
</evidence>
<evidence type="ECO:0000256" key="4">
    <source>
        <dbReference type="ARBA" id="ARBA00023054"/>
    </source>
</evidence>
<keyword evidence="4 6" id="KW-0175">Coiled coil</keyword>
<proteinExistence type="evidence at transcript level"/>
<name>A0A6F9DCS4_9ASCI</name>
<evidence type="ECO:0000256" key="5">
    <source>
        <dbReference type="ARBA" id="ARBA00023136"/>
    </source>
</evidence>
<feature type="compositionally biased region" description="Basic and acidic residues" evidence="7">
    <location>
        <begin position="50"/>
        <end position="59"/>
    </location>
</feature>
<evidence type="ECO:0000256" key="7">
    <source>
        <dbReference type="SAM" id="MobiDB-lite"/>
    </source>
</evidence>
<keyword evidence="5" id="KW-0472">Membrane</keyword>
<dbReference type="PANTHER" id="PTHR23157">
    <property type="entry name" value="GRIP AND COILED-COIL DOMAIN-CONTAINING PROTEIN 1"/>
    <property type="match status" value="1"/>
</dbReference>
<dbReference type="AlphaFoldDB" id="A0A6F9DCS4"/>
<evidence type="ECO:0000256" key="3">
    <source>
        <dbReference type="ARBA" id="ARBA00022490"/>
    </source>
</evidence>
<comment type="subcellular location">
    <subcellularLocation>
        <location evidence="2">Cytoplasm</location>
    </subcellularLocation>
    <subcellularLocation>
        <location evidence="1">Endomembrane system</location>
        <topology evidence="1">Peripheral membrane protein</topology>
    </subcellularLocation>
</comment>
<evidence type="ECO:0000256" key="6">
    <source>
        <dbReference type="SAM" id="Coils"/>
    </source>
</evidence>
<dbReference type="InterPro" id="IPR051952">
    <property type="entry name" value="Golgi-autophagy_related"/>
</dbReference>
<evidence type="ECO:0000256" key="2">
    <source>
        <dbReference type="ARBA" id="ARBA00004496"/>
    </source>
</evidence>
<feature type="region of interest" description="Disordered" evidence="7">
    <location>
        <begin position="413"/>
        <end position="434"/>
    </location>
</feature>
<dbReference type="Pfam" id="PF01465">
    <property type="entry name" value="GRIP"/>
    <property type="match status" value="1"/>
</dbReference>
<accession>A0A6F9DCS4</accession>
<protein>
    <submittedName>
        <fullName evidence="9">GRIP and coiled-coil domain-containing protein 1-like</fullName>
    </submittedName>
</protein>
<dbReference type="EMBL" id="LR785392">
    <property type="protein sequence ID" value="CAB3248515.1"/>
    <property type="molecule type" value="mRNA"/>
</dbReference>
<dbReference type="PROSITE" id="PS50913">
    <property type="entry name" value="GRIP"/>
    <property type="match status" value="1"/>
</dbReference>
<reference evidence="9" key="1">
    <citation type="submission" date="2020-04" db="EMBL/GenBank/DDBJ databases">
        <authorList>
            <person name="Neveu A P."/>
        </authorList>
    </citation>
    <scope>NUCLEOTIDE SEQUENCE</scope>
    <source>
        <tissue evidence="9">Whole embryo</tissue>
    </source>
</reference>
<organism evidence="9">
    <name type="scientific">Phallusia mammillata</name>
    <dbReference type="NCBI Taxonomy" id="59560"/>
    <lineage>
        <taxon>Eukaryota</taxon>
        <taxon>Metazoa</taxon>
        <taxon>Chordata</taxon>
        <taxon>Tunicata</taxon>
        <taxon>Ascidiacea</taxon>
        <taxon>Phlebobranchia</taxon>
        <taxon>Ascidiidae</taxon>
        <taxon>Phallusia</taxon>
    </lineage>
</organism>
<feature type="domain" description="GRIP" evidence="8">
    <location>
        <begin position="633"/>
        <end position="683"/>
    </location>
</feature>
<sequence length="685" mass="79527">MKALTSTAAKSSERLKKSQNDKTQRSSNDEGSGSEDQSNAESSSEQADDESSHVEEKNADSQIQHLRSQIFTLTTSLSTVTKEKVKIVATYQADKKNLKQEHESQMKMLKEENSTLAKKWQGLEDEFDKTRERVRIQQADREQEQATHSIMLREIQRMLNDERTKNENLEAVIKELRSAAQNADQEAQQNTDYKWRVNQLEEELHEVRNRLHTAETEANIPSPLLLQLQEEMEKMKLEHKRQLELERHHVEEVEMRERQIAKNEEERVADLENRLVQISNKLGMYDGSRQKDQLSIQKLKDRISQLGVENTLLSKQLDAFKLSKKEDMSLSSLKSKLEEALDIDGLKEQLVRYQQLLKEAAAKSNEPVDLTDVVMSFQSEDYQKLYLESQQELLQLKEEFERYKTRAQNVLKNMKGGHSSSGGGAGCNREQEELKRQLQEARERHFHLRATCDDAQEKSAQLVVEHQRELEKLAAVHRAELESQQEKHNRRITEVEREIRSQRERTVAMLADKDKEIKHLKAYTSAFSSEYQTVGHVPEYVPRRSSGTDDVQDPTEESVSEIMNKGSINDSNMIHYVEQLARKDVTINSIRRHKKQLELQIRQLQGAGIMKDEKYSQEVAKLKEAMMEYERKTLRESANMEYLKNILFQYLTTSDATARQRILVAITTILQFSPDESRRAGVKMR</sequence>
<dbReference type="Gene3D" id="1.10.220.60">
    <property type="entry name" value="GRIP domain"/>
    <property type="match status" value="1"/>
</dbReference>
<dbReference type="PANTHER" id="PTHR23157:SF25">
    <property type="entry name" value="GRIP AND COILED-COIL DOMAIN-CONTAINING PROTEIN 1"/>
    <property type="match status" value="1"/>
</dbReference>
<feature type="coiled-coil region" evidence="6">
    <location>
        <begin position="587"/>
        <end position="632"/>
    </location>
</feature>
<feature type="compositionally biased region" description="Basic and acidic residues" evidence="7">
    <location>
        <begin position="11"/>
        <end position="28"/>
    </location>
</feature>
<dbReference type="GO" id="GO:0005794">
    <property type="term" value="C:Golgi apparatus"/>
    <property type="evidence" value="ECO:0007669"/>
    <property type="project" value="TreeGrafter"/>
</dbReference>
<feature type="region of interest" description="Disordered" evidence="7">
    <location>
        <begin position="1"/>
        <end position="62"/>
    </location>
</feature>
<evidence type="ECO:0000256" key="1">
    <source>
        <dbReference type="ARBA" id="ARBA00004184"/>
    </source>
</evidence>
<dbReference type="InterPro" id="IPR000237">
    <property type="entry name" value="GRIP_dom"/>
</dbReference>
<feature type="compositionally biased region" description="Low complexity" evidence="7">
    <location>
        <begin position="34"/>
        <end position="45"/>
    </location>
</feature>
<evidence type="ECO:0000259" key="8">
    <source>
        <dbReference type="PROSITE" id="PS50913"/>
    </source>
</evidence>
<feature type="coiled-coil region" evidence="6">
    <location>
        <begin position="152"/>
        <end position="281"/>
    </location>
</feature>
<feature type="coiled-coil region" evidence="6">
    <location>
        <begin position="88"/>
        <end position="126"/>
    </location>
</feature>
<gene>
    <name evidence="9" type="primary">Gcc1-002</name>
</gene>